<name>B7KP75_METC4</name>
<dbReference type="Proteomes" id="UP000002385">
    <property type="component" value="Chromosome"/>
</dbReference>
<accession>B7KP75</accession>
<proteinExistence type="predicted"/>
<dbReference type="HOGENOM" id="CLU_156527_1_0_5"/>
<protein>
    <recommendedName>
        <fullName evidence="3">DUF5615 domain-containing protein</fullName>
    </recommendedName>
</protein>
<reference evidence="1 2" key="2">
    <citation type="journal article" date="2012" name="J. Bacteriol.">
        <title>Complete genome sequences of six strains of the genus Methylobacterium.</title>
        <authorList>
            <person name="Marx C.J."/>
            <person name="Bringel F."/>
            <person name="Chistoserdova L."/>
            <person name="Moulin L."/>
            <person name="Farhan Ul Haque M."/>
            <person name="Fleischman D.E."/>
            <person name="Gruffaz C."/>
            <person name="Jourand P."/>
            <person name="Knief C."/>
            <person name="Lee M.C."/>
            <person name="Muller E.E."/>
            <person name="Nadalig T."/>
            <person name="Peyraud R."/>
            <person name="Roselli S."/>
            <person name="Russ L."/>
            <person name="Goodwin L.A."/>
            <person name="Ivanova N."/>
            <person name="Kyrpides N."/>
            <person name="Lajus A."/>
            <person name="Land M.L."/>
            <person name="Medigue C."/>
            <person name="Mikhailova N."/>
            <person name="Nolan M."/>
            <person name="Woyke T."/>
            <person name="Stolyar S."/>
            <person name="Vorholt J.A."/>
            <person name="Vuilleumier S."/>
        </authorList>
    </citation>
    <scope>NUCLEOTIDE SEQUENCE [LARGE SCALE GENOMIC DNA]</scope>
    <source>
        <strain evidence="2">CM4 / NCIMB 13688</strain>
    </source>
</reference>
<gene>
    <name evidence="1" type="ordered locus">Mchl_4551</name>
</gene>
<sequence length="133" mass="14866">MKVVIDEGVPRHLASALIEQGIDASRFPRKWISLSNGVLIRACEAEGYDVLVTNDKNIADQQSLQGKRLAVVALPDNRRRAIIERIEDIADTLRRANPGEHIVIEIDGTRTIRRIVDGSVVEERLPAVATFRF</sequence>
<dbReference type="RefSeq" id="WP_015952358.1">
    <property type="nucleotide sequence ID" value="NC_011757.1"/>
</dbReference>
<organism evidence="1 2">
    <name type="scientific">Methylorubrum extorquens (strain CM4 / NCIMB 13688)</name>
    <name type="common">Methylobacterium extorquens</name>
    <dbReference type="NCBI Taxonomy" id="440085"/>
    <lineage>
        <taxon>Bacteria</taxon>
        <taxon>Pseudomonadati</taxon>
        <taxon>Pseudomonadota</taxon>
        <taxon>Alphaproteobacteria</taxon>
        <taxon>Hyphomicrobiales</taxon>
        <taxon>Methylobacteriaceae</taxon>
        <taxon>Methylorubrum</taxon>
    </lineage>
</organism>
<dbReference type="AlphaFoldDB" id="B7KP75"/>
<dbReference type="KEGG" id="mch:Mchl_4551"/>
<evidence type="ECO:0000313" key="1">
    <source>
        <dbReference type="EMBL" id="ACK85327.1"/>
    </source>
</evidence>
<evidence type="ECO:0000313" key="2">
    <source>
        <dbReference type="Proteomes" id="UP000002385"/>
    </source>
</evidence>
<evidence type="ECO:0008006" key="3">
    <source>
        <dbReference type="Google" id="ProtNLM"/>
    </source>
</evidence>
<dbReference type="EMBL" id="CP001298">
    <property type="protein sequence ID" value="ACK85327.1"/>
    <property type="molecule type" value="Genomic_DNA"/>
</dbReference>
<reference evidence="2" key="1">
    <citation type="submission" date="2008-12" db="EMBL/GenBank/DDBJ databases">
        <title>Complete sequence of chromosome of Methylobacterium chloromethanicum CM4.</title>
        <authorList>
            <consortium name="US DOE Joint Genome Institute"/>
            <person name="Lucas S."/>
            <person name="Copeland A."/>
            <person name="Lapidus A."/>
            <person name="Glavina del Rio T."/>
            <person name="Dalin E."/>
            <person name="Tice H."/>
            <person name="Bruce D."/>
            <person name="Goodwin L."/>
            <person name="Pitluck S."/>
            <person name="Chertkov O."/>
            <person name="Brettin T."/>
            <person name="Detter J.C."/>
            <person name="Han C."/>
            <person name="Larimer F."/>
            <person name="Land M."/>
            <person name="Hauser L."/>
            <person name="Kyrpides N."/>
            <person name="Mikhailova N."/>
            <person name="Marx C."/>
            <person name="Richardson P."/>
        </authorList>
    </citation>
    <scope>NUCLEOTIDE SEQUENCE [LARGE SCALE GENOMIC DNA]</scope>
    <source>
        <strain evidence="2">CM4 / NCIMB 13688</strain>
    </source>
</reference>